<feature type="compositionally biased region" description="Polar residues" evidence="2">
    <location>
        <begin position="73"/>
        <end position="82"/>
    </location>
</feature>
<sequence length="529" mass="59299">MSELGLGFEEERKKKRKKKQQQHQQYKLHSTTTNFDKRVCFGSPNSKNPGDRSKVEDQVLGDQEKEDEEILNPENQSSSLSIQPGKDLQHEEDEILEEEELPVPSHHSFHSPTEKIWNQRLNSETHPLIINKQWIPRTVSLDLNSHNAALLSPQFSVGGITSLKKSPWTPNYQKGWSSERVPLPINVRQRYLCNGKALPSKWEDAERWIGSPISVDGTGRYMPASYYRRPKSKSGPLGSHSPLVPCFDSGRVVNVAANSPFLAGVLVTDRQCYGRARGEAGGCRGGIFISDNVESYIVQQSAAVHAWSDLSSQGTARDEKFDSKGSSIVVSPKVLLKDMATEMSPSGSSHSSPGESSPSLVPPSADPIVELEAHFAKMEVRDVQVDGLVTVSRHPKNHVSSERCLRNIIDWKNKSEEDNASTLESADPSKFLSEYNREEAKIRAWRNLQEAKAETAIRKLEMELEKQRSSSMDKILNKLRSAQRKAEDMRNAVRDGHAHRTRRKHRKAPCLLRSGHMSFLGSCFTCKAS</sequence>
<feature type="region of interest" description="Disordered" evidence="2">
    <location>
        <begin position="483"/>
        <end position="506"/>
    </location>
</feature>
<dbReference type="PANTHER" id="PTHR31471">
    <property type="entry name" value="OS02G0116800 PROTEIN"/>
    <property type="match status" value="1"/>
</dbReference>
<evidence type="ECO:0000256" key="2">
    <source>
        <dbReference type="SAM" id="MobiDB-lite"/>
    </source>
</evidence>
<protein>
    <recommendedName>
        <fullName evidence="3">Remorin C-terminal domain-containing protein</fullName>
    </recommendedName>
</protein>
<gene>
    <name evidence="4" type="ORF">A4U43_C07F28180</name>
</gene>
<dbReference type="Gramene" id="ONK64631">
    <property type="protein sequence ID" value="ONK64631"/>
    <property type="gene ID" value="A4U43_C07F28180"/>
</dbReference>
<dbReference type="Proteomes" id="UP000243459">
    <property type="component" value="Chromosome 7"/>
</dbReference>
<reference evidence="5" key="1">
    <citation type="journal article" date="2017" name="Nat. Commun.">
        <title>The asparagus genome sheds light on the origin and evolution of a young Y chromosome.</title>
        <authorList>
            <person name="Harkess A."/>
            <person name="Zhou J."/>
            <person name="Xu C."/>
            <person name="Bowers J.E."/>
            <person name="Van der Hulst R."/>
            <person name="Ayyampalayam S."/>
            <person name="Mercati F."/>
            <person name="Riccardi P."/>
            <person name="McKain M.R."/>
            <person name="Kakrana A."/>
            <person name="Tang H."/>
            <person name="Ray J."/>
            <person name="Groenendijk J."/>
            <person name="Arikit S."/>
            <person name="Mathioni S.M."/>
            <person name="Nakano M."/>
            <person name="Shan H."/>
            <person name="Telgmann-Rauber A."/>
            <person name="Kanno A."/>
            <person name="Yue Z."/>
            <person name="Chen H."/>
            <person name="Li W."/>
            <person name="Chen Y."/>
            <person name="Xu X."/>
            <person name="Zhang Y."/>
            <person name="Luo S."/>
            <person name="Chen H."/>
            <person name="Gao J."/>
            <person name="Mao Z."/>
            <person name="Pires J.C."/>
            <person name="Luo M."/>
            <person name="Kudrna D."/>
            <person name="Wing R.A."/>
            <person name="Meyers B.C."/>
            <person name="Yi K."/>
            <person name="Kong H."/>
            <person name="Lavrijsen P."/>
            <person name="Sunseri F."/>
            <person name="Falavigna A."/>
            <person name="Ye Y."/>
            <person name="Leebens-Mack J.H."/>
            <person name="Chen G."/>
        </authorList>
    </citation>
    <scope>NUCLEOTIDE SEQUENCE [LARGE SCALE GENOMIC DNA]</scope>
    <source>
        <strain evidence="5">cv. DH0086</strain>
    </source>
</reference>
<keyword evidence="5" id="KW-1185">Reference proteome</keyword>
<feature type="compositionally biased region" description="Basic and acidic residues" evidence="2">
    <location>
        <begin position="484"/>
        <end position="498"/>
    </location>
</feature>
<comment type="similarity">
    <text evidence="1">Belongs to the remorin family.</text>
</comment>
<feature type="region of interest" description="Disordered" evidence="2">
    <location>
        <begin position="341"/>
        <end position="365"/>
    </location>
</feature>
<feature type="compositionally biased region" description="Low complexity" evidence="2">
    <location>
        <begin position="344"/>
        <end position="359"/>
    </location>
</feature>
<dbReference type="AlphaFoldDB" id="A0A5P1EJ55"/>
<evidence type="ECO:0000259" key="3">
    <source>
        <dbReference type="Pfam" id="PF03763"/>
    </source>
</evidence>
<evidence type="ECO:0000313" key="5">
    <source>
        <dbReference type="Proteomes" id="UP000243459"/>
    </source>
</evidence>
<accession>A0A5P1EJ55</accession>
<name>A0A5P1EJ55_ASPOF</name>
<dbReference type="InterPro" id="IPR005516">
    <property type="entry name" value="Remorin_C"/>
</dbReference>
<evidence type="ECO:0000256" key="1">
    <source>
        <dbReference type="ARBA" id="ARBA00005711"/>
    </source>
</evidence>
<dbReference type="OrthoDB" id="648416at2759"/>
<dbReference type="PANTHER" id="PTHR31471:SF13">
    <property type="entry name" value="REMORIN FAMILY PROTEIN"/>
    <property type="match status" value="1"/>
</dbReference>
<organism evidence="4 5">
    <name type="scientific">Asparagus officinalis</name>
    <name type="common">Garden asparagus</name>
    <dbReference type="NCBI Taxonomy" id="4686"/>
    <lineage>
        <taxon>Eukaryota</taxon>
        <taxon>Viridiplantae</taxon>
        <taxon>Streptophyta</taxon>
        <taxon>Embryophyta</taxon>
        <taxon>Tracheophyta</taxon>
        <taxon>Spermatophyta</taxon>
        <taxon>Magnoliopsida</taxon>
        <taxon>Liliopsida</taxon>
        <taxon>Asparagales</taxon>
        <taxon>Asparagaceae</taxon>
        <taxon>Asparagoideae</taxon>
        <taxon>Asparagus</taxon>
    </lineage>
</organism>
<feature type="domain" description="Remorin C-terminal" evidence="3">
    <location>
        <begin position="417"/>
        <end position="517"/>
    </location>
</feature>
<feature type="region of interest" description="Disordered" evidence="2">
    <location>
        <begin position="1"/>
        <end position="91"/>
    </location>
</feature>
<dbReference type="EMBL" id="CM007387">
    <property type="protein sequence ID" value="ONK64631.1"/>
    <property type="molecule type" value="Genomic_DNA"/>
</dbReference>
<proteinExistence type="inferred from homology"/>
<dbReference type="Pfam" id="PF03763">
    <property type="entry name" value="Remorin_C"/>
    <property type="match status" value="1"/>
</dbReference>
<evidence type="ECO:0000313" key="4">
    <source>
        <dbReference type="EMBL" id="ONK64631.1"/>
    </source>
</evidence>